<organism evidence="1 2">
    <name type="scientific">Pseudohalocynthiibacter aestuariivivens</name>
    <dbReference type="NCBI Taxonomy" id="1591409"/>
    <lineage>
        <taxon>Bacteria</taxon>
        <taxon>Pseudomonadati</taxon>
        <taxon>Pseudomonadota</taxon>
        <taxon>Alphaproteobacteria</taxon>
        <taxon>Rhodobacterales</taxon>
        <taxon>Paracoccaceae</taxon>
        <taxon>Pseudohalocynthiibacter</taxon>
    </lineage>
</organism>
<evidence type="ECO:0000313" key="2">
    <source>
        <dbReference type="Proteomes" id="UP001589683"/>
    </source>
</evidence>
<keyword evidence="2" id="KW-1185">Reference proteome</keyword>
<gene>
    <name evidence="1" type="ORF">ACFFUT_09205</name>
</gene>
<proteinExistence type="predicted"/>
<dbReference type="EMBL" id="JBHMEA010000034">
    <property type="protein sequence ID" value="MFB9231961.1"/>
    <property type="molecule type" value="Genomic_DNA"/>
</dbReference>
<accession>A0ABV5JGH7</accession>
<reference evidence="1 2" key="1">
    <citation type="submission" date="2024-09" db="EMBL/GenBank/DDBJ databases">
        <authorList>
            <person name="Sun Q."/>
            <person name="Mori K."/>
        </authorList>
    </citation>
    <scope>NUCLEOTIDE SEQUENCE [LARGE SCALE GENOMIC DNA]</scope>
    <source>
        <strain evidence="1 2">CECT 8726</strain>
    </source>
</reference>
<sequence length="440" mass="48533">MNDQNVQLWAAPTTVAISDTVSAPADIASAARQLRPREKMQITSNIDAGYFEMASTYVWARTMALLKKQLASVGMEFLGELLQRPDLDEYSDVATSLSDSEAVSLARDLGILTPVQTMRLMQSQETVSHFSALGNDPAEDHGDEMTREEAISCLRVCVQGVLGHESVAVAEDFKSFRLKLEAETFTSNSPEFLKLQSSPYFFLKTAVSILLSLFKSGKGAQLEHTARNAALIIPTYWDRLKAPERWQIGQAYAQEFSEGRKDSVKGLHTVLIAVKGFDYVPENLRSTTFIQVASSVISAHQGMNNFYNEPGPMNELASLGTSIPSPALAKCMTAVLCVKLGNYYGTSHLAQSPADKVIAGLSKERWYFYLNEMLVQDRVILSKFGEPSPFNNWMTLIGSLDLDASRLSEKYSKDLLSASIAKDPTKVQAIARRMLKESLG</sequence>
<protein>
    <submittedName>
        <fullName evidence="1">Uncharacterized protein</fullName>
    </submittedName>
</protein>
<dbReference type="RefSeq" id="WP_213890710.1">
    <property type="nucleotide sequence ID" value="NZ_JAGFNU010000013.1"/>
</dbReference>
<name>A0ABV5JGH7_9RHOB</name>
<dbReference type="Proteomes" id="UP001589683">
    <property type="component" value="Unassembled WGS sequence"/>
</dbReference>
<evidence type="ECO:0000313" key="1">
    <source>
        <dbReference type="EMBL" id="MFB9231961.1"/>
    </source>
</evidence>
<comment type="caution">
    <text evidence="1">The sequence shown here is derived from an EMBL/GenBank/DDBJ whole genome shotgun (WGS) entry which is preliminary data.</text>
</comment>